<dbReference type="Proteomes" id="UP000597877">
    <property type="component" value="Unassembled WGS sequence"/>
</dbReference>
<dbReference type="EMBL" id="JACOOZ010000003">
    <property type="protein sequence ID" value="MBC5667407.1"/>
    <property type="molecule type" value="Genomic_DNA"/>
</dbReference>
<keyword evidence="1" id="KW-0175">Coiled coil</keyword>
<name>A0ABR7F2D9_9FIRM</name>
<gene>
    <name evidence="2" type="ORF">H8S00_05340</name>
</gene>
<organism evidence="2 3">
    <name type="scientific">Eubacterium segne</name>
    <dbReference type="NCBI Taxonomy" id="2763045"/>
    <lineage>
        <taxon>Bacteria</taxon>
        <taxon>Bacillati</taxon>
        <taxon>Bacillota</taxon>
        <taxon>Clostridia</taxon>
        <taxon>Eubacteriales</taxon>
        <taxon>Eubacteriaceae</taxon>
        <taxon>Eubacterium</taxon>
    </lineage>
</organism>
<feature type="coiled-coil region" evidence="1">
    <location>
        <begin position="358"/>
        <end position="399"/>
    </location>
</feature>
<keyword evidence="3" id="KW-1185">Reference proteome</keyword>
<dbReference type="RefSeq" id="WP_186840188.1">
    <property type="nucleotide sequence ID" value="NZ_JACOOZ010000003.1"/>
</dbReference>
<proteinExistence type="predicted"/>
<evidence type="ECO:0000256" key="1">
    <source>
        <dbReference type="SAM" id="Coils"/>
    </source>
</evidence>
<comment type="caution">
    <text evidence="2">The sequence shown here is derived from an EMBL/GenBank/DDBJ whole genome shotgun (WGS) entry which is preliminary data.</text>
</comment>
<reference evidence="2 3" key="1">
    <citation type="submission" date="2020-08" db="EMBL/GenBank/DDBJ databases">
        <title>Genome public.</title>
        <authorList>
            <person name="Liu C."/>
            <person name="Sun Q."/>
        </authorList>
    </citation>
    <scope>NUCLEOTIDE SEQUENCE [LARGE SCALE GENOMIC DNA]</scope>
    <source>
        <strain evidence="2 3">BX4</strain>
    </source>
</reference>
<protein>
    <submittedName>
        <fullName evidence="2">Uncharacterized protein</fullName>
    </submittedName>
</protein>
<evidence type="ECO:0000313" key="3">
    <source>
        <dbReference type="Proteomes" id="UP000597877"/>
    </source>
</evidence>
<sequence>MPRTKSAGTKPLPANKQKGKKICSCCSKEKKLTDFYLSYSPMYSLDKRVPVCKDCCKSSILNTDGTINYDKLKELLRSIDKPLYIDLIMSSEQSVAKENSYLEDEEIQYHGKEILQKYFTLIAMRQDRAKSYSDSEREGFLHKNNNRNSDEKNKILNKYGFLIKNVDKSKIEQYAPDSQLSETVRWSKKDKQNMKYAISIIGYDPFEDVGLSESDRKYCFNILAGYCDTDGIAEDGHKIQGVIEMSMLYCQCKKITEAMNIELSNDDVDDKKVQKLSSSKSTLLSSIATIAKDNNIASNYNKNSKQGQSSLSSKMKEMADNGFQEIQVNLFDIKTSEAFKQIDKISNENIANQLTLDNSEYSEIVKEQRETLKVQEQKIDELTEENRNLKNKIIDLENRKR</sequence>
<evidence type="ECO:0000313" key="2">
    <source>
        <dbReference type="EMBL" id="MBC5667407.1"/>
    </source>
</evidence>
<accession>A0ABR7F2D9</accession>